<dbReference type="Proteomes" id="UP001499852">
    <property type="component" value="Unassembled WGS sequence"/>
</dbReference>
<evidence type="ECO:0008006" key="3">
    <source>
        <dbReference type="Google" id="ProtNLM"/>
    </source>
</evidence>
<organism evidence="1 2">
    <name type="scientific">Prosthecobacter algae</name>
    <dbReference type="NCBI Taxonomy" id="1144682"/>
    <lineage>
        <taxon>Bacteria</taxon>
        <taxon>Pseudomonadati</taxon>
        <taxon>Verrucomicrobiota</taxon>
        <taxon>Verrucomicrobiia</taxon>
        <taxon>Verrucomicrobiales</taxon>
        <taxon>Verrucomicrobiaceae</taxon>
        <taxon>Prosthecobacter</taxon>
    </lineage>
</organism>
<name>A0ABP9NXU2_9BACT</name>
<evidence type="ECO:0000313" key="2">
    <source>
        <dbReference type="Proteomes" id="UP001499852"/>
    </source>
</evidence>
<proteinExistence type="predicted"/>
<dbReference type="EMBL" id="BAABIA010000002">
    <property type="protein sequence ID" value="GAA5136578.1"/>
    <property type="molecule type" value="Genomic_DNA"/>
</dbReference>
<dbReference type="RefSeq" id="WP_345735449.1">
    <property type="nucleotide sequence ID" value="NZ_BAABIA010000002.1"/>
</dbReference>
<comment type="caution">
    <text evidence="1">The sequence shown here is derived from an EMBL/GenBank/DDBJ whole genome shotgun (WGS) entry which is preliminary data.</text>
</comment>
<protein>
    <recommendedName>
        <fullName evidence="3">AsmA-like C-terminal domain-containing protein</fullName>
    </recommendedName>
</protein>
<reference evidence="2" key="1">
    <citation type="journal article" date="2019" name="Int. J. Syst. Evol. Microbiol.">
        <title>The Global Catalogue of Microorganisms (GCM) 10K type strain sequencing project: providing services to taxonomists for standard genome sequencing and annotation.</title>
        <authorList>
            <consortium name="The Broad Institute Genomics Platform"/>
            <consortium name="The Broad Institute Genome Sequencing Center for Infectious Disease"/>
            <person name="Wu L."/>
            <person name="Ma J."/>
        </authorList>
    </citation>
    <scope>NUCLEOTIDE SEQUENCE [LARGE SCALE GENOMIC DNA]</scope>
    <source>
        <strain evidence="2">JCM 18053</strain>
    </source>
</reference>
<sequence>MSTVSAPSLARRLRVPLIVLAVVATVLWFGCEWLVSRAQVQVKESLAARGLSLTSKSESWSLWGGITLQDAVLSQVSGNRPPLLQISALHVDVEWGQSWEHGTAITRWLAEDAVLTLQDEEGAITVNPFTLDSVVREGQVDVAHLRLGQGALLVDVKGEVLTSTSPSEGRDKTPFTPDWQSLRSVFRTLSFNSEAGPFQITGEFAVDLRNSPVIWNADLRGAGQQVEWRGVPLKNAMVEGQVSQGGLRLSGDFQLTQGSALIEMSREGWSQTPLNLSGTLTDSANRSDEFEAAYLGRARTLTIARLSGPADLLELARNYPLLGSQLPTALTVKTFPDILAKDFVLDLSQEPPVWTLTSAQLRKPAAIIVTVRDQPLAIEGITGQISRQGGQWHFDDLKGQLLGGRFMLDASYDGRILTDSQVSLQALRLARLKPWLGKISASLDDSDLSLTYRGAICSNPIRSTGSGSLILSNAPVVHIPLLEQTYALFPKLLPDRGRAGAGEFQVTFSMNKGVATIDPFKGRSEAVTVTATGTVDLVKQYVQGRARANLRGVVGRITLPLSHVLTDMEISGPLDDIRVSPEGPIGGAKGLFQGTAKAAKGSVKLSGNVLKEGLTLPFEALGMFGKQKAGE</sequence>
<accession>A0ABP9NXU2</accession>
<evidence type="ECO:0000313" key="1">
    <source>
        <dbReference type="EMBL" id="GAA5136578.1"/>
    </source>
</evidence>
<keyword evidence="2" id="KW-1185">Reference proteome</keyword>
<gene>
    <name evidence="1" type="ORF">GCM10023213_11860</name>
</gene>